<keyword evidence="1" id="KW-0732">Signal</keyword>
<dbReference type="Gene3D" id="3.30.920.50">
    <property type="entry name" value="Beta-1,3-glucanase, C-terminal domain"/>
    <property type="match status" value="1"/>
</dbReference>
<organism evidence="3 4">
    <name type="scientific">Streptomyces radiopugnans</name>
    <dbReference type="NCBI Taxonomy" id="403935"/>
    <lineage>
        <taxon>Bacteria</taxon>
        <taxon>Bacillati</taxon>
        <taxon>Actinomycetota</taxon>
        <taxon>Actinomycetes</taxon>
        <taxon>Kitasatosporales</taxon>
        <taxon>Streptomycetaceae</taxon>
        <taxon>Streptomyces</taxon>
    </lineage>
</organism>
<dbReference type="Proteomes" id="UP000199055">
    <property type="component" value="Unassembled WGS sequence"/>
</dbReference>
<dbReference type="InterPro" id="IPR037176">
    <property type="entry name" value="Osmotin/thaumatin-like_sf"/>
</dbReference>
<protein>
    <submittedName>
        <fullName evidence="3">Beta-1,3-glucanase</fullName>
    </submittedName>
</protein>
<feature type="chain" id="PRO_5039014050" evidence="1">
    <location>
        <begin position="31"/>
        <end position="425"/>
    </location>
</feature>
<sequence length="425" mass="44454">MVSRRRFLGLSAAAVSAPVIGYAATSSGFAADPPARTAAAVPTVRFANETGRSTAFAYVHADVPGGGQGFLNPSTGRLDPIPNPAERMHDLSGFLESHRIPFDRDIPLNDHLTGGRAYVSLGQSVSFFANPNAGGAAGALVQPSAANPADASYRIAWDYCEFTYNPSGIWGNITCVDGVALPIALTLTPGSGQVQHVGGMPAGGTAALAERLRGAGGDWGKCALYDGDRLVRVSSPAKLPGLGTEVFAGHYRSYVDEVWHAYRADGGRDLRIALGDVWPGKTVTGRTHGDRLVFEGITDGSPASFAKPGTAGTTAEADIFGCDGTLHGINATQQGRIAAVLGAALCRTTLLSNPSQPDATSAEFYTHGPRYEYARAVHELAADGRGYAFPYDDVTPTEESDLAGAVMYTERPGDWALAITVKRPV</sequence>
<evidence type="ECO:0000256" key="1">
    <source>
        <dbReference type="SAM" id="SignalP"/>
    </source>
</evidence>
<feature type="domain" description="GH64" evidence="2">
    <location>
        <begin position="39"/>
        <end position="415"/>
    </location>
</feature>
<feature type="signal peptide" evidence="1">
    <location>
        <begin position="1"/>
        <end position="30"/>
    </location>
</feature>
<dbReference type="RefSeq" id="WP_177214084.1">
    <property type="nucleotide sequence ID" value="NZ_FOET01000013.1"/>
</dbReference>
<keyword evidence="4" id="KW-1185">Reference proteome</keyword>
<dbReference type="PANTHER" id="PTHR38165:SF1">
    <property type="entry name" value="GLUCANASE B"/>
    <property type="match status" value="1"/>
</dbReference>
<dbReference type="AlphaFoldDB" id="A0A1H9IBL9"/>
<name>A0A1H9IBL9_9ACTN</name>
<dbReference type="EMBL" id="FOET01000013">
    <property type="protein sequence ID" value="SEQ71944.1"/>
    <property type="molecule type" value="Genomic_DNA"/>
</dbReference>
<dbReference type="STRING" id="403935.SAMN05216481_113131"/>
<dbReference type="PROSITE" id="PS52006">
    <property type="entry name" value="GH64"/>
    <property type="match status" value="1"/>
</dbReference>
<dbReference type="InterPro" id="IPR006311">
    <property type="entry name" value="TAT_signal"/>
</dbReference>
<evidence type="ECO:0000313" key="4">
    <source>
        <dbReference type="Proteomes" id="UP000199055"/>
    </source>
</evidence>
<dbReference type="InterPro" id="IPR042517">
    <property type="entry name" value="Glyco_hydro_64_N_2"/>
</dbReference>
<gene>
    <name evidence="3" type="ORF">SAMN05216481_113131</name>
</gene>
<dbReference type="InterPro" id="IPR037398">
    <property type="entry name" value="Glyco_hydro_64_fam"/>
</dbReference>
<dbReference type="InterPro" id="IPR032477">
    <property type="entry name" value="Glyco_hydro_64"/>
</dbReference>
<dbReference type="PANTHER" id="PTHR38165">
    <property type="match status" value="1"/>
</dbReference>
<evidence type="ECO:0000259" key="2">
    <source>
        <dbReference type="PROSITE" id="PS52006"/>
    </source>
</evidence>
<accession>A0A1H9IBL9</accession>
<dbReference type="Pfam" id="PF16483">
    <property type="entry name" value="Glyco_hydro_64"/>
    <property type="match status" value="1"/>
</dbReference>
<dbReference type="Gene3D" id="2.60.110.10">
    <property type="entry name" value="Thaumatin"/>
    <property type="match status" value="1"/>
</dbReference>
<evidence type="ECO:0000313" key="3">
    <source>
        <dbReference type="EMBL" id="SEQ71944.1"/>
    </source>
</evidence>
<proteinExistence type="predicted"/>
<reference evidence="3 4" key="1">
    <citation type="submission" date="2016-10" db="EMBL/GenBank/DDBJ databases">
        <authorList>
            <person name="de Groot N.N."/>
        </authorList>
    </citation>
    <scope>NUCLEOTIDE SEQUENCE [LARGE SCALE GENOMIC DNA]</scope>
    <source>
        <strain evidence="3 4">CGMCC 4.3519</strain>
    </source>
</reference>
<dbReference type="PROSITE" id="PS51318">
    <property type="entry name" value="TAT"/>
    <property type="match status" value="1"/>
</dbReference>